<sequence>MLLTLGPAQTDFEFKVPHGFASPPPSSRSPSLLSNGGSSYHPLPAKRTSDMSTHRGLPPPIGMALPDPSRGPPPPALPPSLGQMPAPPSQWQGAEESMRNWLTAKAEEERRRQEEEKTRQENLRLEQRKIEHAMLRDSMQGGVPAHLVPMIFAGIGGANLANVSLDWLQQYATQLQASQQQQQQVAAQTQPISPDSRREPRLINPPPPPPSYPIAPPVVIPHNPQAAQPGSFSPYPSSTLSPRSRAQVAPTSAPRPPPPPQSALPRLTTGDIQIQNPPTSQHHVPHTAHPLQSEPPSSSPSIYFHHWVPPTTQGTSGNVPNTPSDYSASPRKRKSQGPHPPPPPPTSIPQYTSPSFSHGSSAASTPGRRGHGRNRSDASRGEFAGRVGTGSRPHTASSVAESGFFAEPSSEFTRRRERSESGSQGSRSEAEKRRKVNIPTGSEERGRGIA</sequence>
<keyword evidence="3" id="KW-1185">Reference proteome</keyword>
<feature type="compositionally biased region" description="Polar residues" evidence="1">
    <location>
        <begin position="270"/>
        <end position="282"/>
    </location>
</feature>
<evidence type="ECO:0000313" key="2">
    <source>
        <dbReference type="EMBL" id="KAF1809057.1"/>
    </source>
</evidence>
<dbReference type="EMBL" id="ML975176">
    <property type="protein sequence ID" value="KAF1809057.1"/>
    <property type="molecule type" value="Genomic_DNA"/>
</dbReference>
<feature type="compositionally biased region" description="Pro residues" evidence="1">
    <location>
        <begin position="338"/>
        <end position="347"/>
    </location>
</feature>
<reference evidence="4" key="2">
    <citation type="submission" date="2020-04" db="EMBL/GenBank/DDBJ databases">
        <authorList>
            <consortium name="NCBI Genome Project"/>
        </authorList>
    </citation>
    <scope>NUCLEOTIDE SEQUENCE</scope>
    <source>
        <strain evidence="4">CBS 781.70</strain>
    </source>
</reference>
<feature type="region of interest" description="Disordered" evidence="1">
    <location>
        <begin position="1"/>
        <end position="122"/>
    </location>
</feature>
<feature type="compositionally biased region" description="Polar residues" evidence="1">
    <location>
        <begin position="310"/>
        <end position="327"/>
    </location>
</feature>
<dbReference type="Proteomes" id="UP000504638">
    <property type="component" value="Unplaced"/>
</dbReference>
<gene>
    <name evidence="2 4" type="ORF">P152DRAFT_468659</name>
</gene>
<feature type="compositionally biased region" description="Polar residues" evidence="1">
    <location>
        <begin position="225"/>
        <end position="244"/>
    </location>
</feature>
<protein>
    <submittedName>
        <fullName evidence="2 4">Uncharacterized protein</fullName>
    </submittedName>
</protein>
<dbReference type="GeneID" id="54421407"/>
<evidence type="ECO:0000313" key="4">
    <source>
        <dbReference type="RefSeq" id="XP_033530688.1"/>
    </source>
</evidence>
<evidence type="ECO:0000256" key="1">
    <source>
        <dbReference type="SAM" id="MobiDB-lite"/>
    </source>
</evidence>
<reference evidence="4" key="3">
    <citation type="submission" date="2025-04" db="UniProtKB">
        <authorList>
            <consortium name="RefSeq"/>
        </authorList>
    </citation>
    <scope>IDENTIFICATION</scope>
    <source>
        <strain evidence="4">CBS 781.70</strain>
    </source>
</reference>
<organism evidence="2">
    <name type="scientific">Eremomyces bilateralis CBS 781.70</name>
    <dbReference type="NCBI Taxonomy" id="1392243"/>
    <lineage>
        <taxon>Eukaryota</taxon>
        <taxon>Fungi</taxon>
        <taxon>Dikarya</taxon>
        <taxon>Ascomycota</taxon>
        <taxon>Pezizomycotina</taxon>
        <taxon>Dothideomycetes</taxon>
        <taxon>Dothideomycetes incertae sedis</taxon>
        <taxon>Eremomycetales</taxon>
        <taxon>Eremomycetaceae</taxon>
        <taxon>Eremomyces</taxon>
    </lineage>
</organism>
<feature type="compositionally biased region" description="Pro residues" evidence="1">
    <location>
        <begin position="203"/>
        <end position="219"/>
    </location>
</feature>
<feature type="compositionally biased region" description="Pro residues" evidence="1">
    <location>
        <begin position="69"/>
        <end position="78"/>
    </location>
</feature>
<dbReference type="RefSeq" id="XP_033530688.1">
    <property type="nucleotide sequence ID" value="XM_033680837.1"/>
</dbReference>
<accession>A0A6G1FTD8</accession>
<feature type="compositionally biased region" description="Low complexity" evidence="1">
    <location>
        <begin position="348"/>
        <end position="366"/>
    </location>
</feature>
<feature type="compositionally biased region" description="Low complexity" evidence="1">
    <location>
        <begin position="28"/>
        <end position="39"/>
    </location>
</feature>
<evidence type="ECO:0000313" key="3">
    <source>
        <dbReference type="Proteomes" id="UP000504638"/>
    </source>
</evidence>
<feature type="region of interest" description="Disordered" evidence="1">
    <location>
        <begin position="182"/>
        <end position="450"/>
    </location>
</feature>
<reference evidence="2 4" key="1">
    <citation type="submission" date="2020-01" db="EMBL/GenBank/DDBJ databases">
        <authorList>
            <consortium name="DOE Joint Genome Institute"/>
            <person name="Haridas S."/>
            <person name="Albert R."/>
            <person name="Binder M."/>
            <person name="Bloem J."/>
            <person name="Labutti K."/>
            <person name="Salamov A."/>
            <person name="Andreopoulos B."/>
            <person name="Baker S.E."/>
            <person name="Barry K."/>
            <person name="Bills G."/>
            <person name="Bluhm B.H."/>
            <person name="Cannon C."/>
            <person name="Castanera R."/>
            <person name="Culley D.E."/>
            <person name="Daum C."/>
            <person name="Ezra D."/>
            <person name="Gonzalez J.B."/>
            <person name="Henrissat B."/>
            <person name="Kuo A."/>
            <person name="Liang C."/>
            <person name="Lipzen A."/>
            <person name="Lutzoni F."/>
            <person name="Magnuson J."/>
            <person name="Mondo S."/>
            <person name="Nolan M."/>
            <person name="Ohm R."/>
            <person name="Pangilinan J."/>
            <person name="Park H.-J."/>
            <person name="Ramirez L."/>
            <person name="Alfaro M."/>
            <person name="Sun H."/>
            <person name="Tritt A."/>
            <person name="Yoshinaga Y."/>
            <person name="Zwiers L.-H."/>
            <person name="Turgeon B.G."/>
            <person name="Goodwin S.B."/>
            <person name="Spatafora J.W."/>
            <person name="Crous P.W."/>
            <person name="Grigoriev I.V."/>
        </authorList>
    </citation>
    <scope>NUCLEOTIDE SEQUENCE</scope>
    <source>
        <strain evidence="2 4">CBS 781.70</strain>
    </source>
</reference>
<dbReference type="OrthoDB" id="20105at2759"/>
<proteinExistence type="predicted"/>
<feature type="compositionally biased region" description="Pro residues" evidence="1">
    <location>
        <begin position="253"/>
        <end position="262"/>
    </location>
</feature>
<dbReference type="AlphaFoldDB" id="A0A6G1FTD8"/>
<name>A0A6G1FTD8_9PEZI</name>
<feature type="compositionally biased region" description="Basic and acidic residues" evidence="1">
    <location>
        <begin position="105"/>
        <end position="122"/>
    </location>
</feature>